<dbReference type="EMBL" id="JAHRHJ020000007">
    <property type="protein sequence ID" value="KAH9307299.1"/>
    <property type="molecule type" value="Genomic_DNA"/>
</dbReference>
<name>A0AA38FMZ6_TAXCH</name>
<feature type="compositionally biased region" description="Basic and acidic residues" evidence="1">
    <location>
        <begin position="39"/>
        <end position="73"/>
    </location>
</feature>
<accession>A0AA38FMZ6</accession>
<keyword evidence="3" id="KW-1185">Reference proteome</keyword>
<feature type="compositionally biased region" description="Polar residues" evidence="1">
    <location>
        <begin position="10"/>
        <end position="19"/>
    </location>
</feature>
<dbReference type="Proteomes" id="UP000824469">
    <property type="component" value="Unassembled WGS sequence"/>
</dbReference>
<proteinExistence type="predicted"/>
<evidence type="ECO:0000313" key="3">
    <source>
        <dbReference type="Proteomes" id="UP000824469"/>
    </source>
</evidence>
<feature type="region of interest" description="Disordered" evidence="1">
    <location>
        <begin position="1"/>
        <end position="73"/>
    </location>
</feature>
<evidence type="ECO:0000313" key="2">
    <source>
        <dbReference type="EMBL" id="KAH9307299.1"/>
    </source>
</evidence>
<organism evidence="2 3">
    <name type="scientific">Taxus chinensis</name>
    <name type="common">Chinese yew</name>
    <name type="synonym">Taxus wallichiana var. chinensis</name>
    <dbReference type="NCBI Taxonomy" id="29808"/>
    <lineage>
        <taxon>Eukaryota</taxon>
        <taxon>Viridiplantae</taxon>
        <taxon>Streptophyta</taxon>
        <taxon>Embryophyta</taxon>
        <taxon>Tracheophyta</taxon>
        <taxon>Spermatophyta</taxon>
        <taxon>Pinopsida</taxon>
        <taxon>Pinidae</taxon>
        <taxon>Conifers II</taxon>
        <taxon>Cupressales</taxon>
        <taxon>Taxaceae</taxon>
        <taxon>Taxus</taxon>
    </lineage>
</organism>
<protein>
    <submittedName>
        <fullName evidence="2">Uncharacterized protein</fullName>
    </submittedName>
</protein>
<dbReference type="AlphaFoldDB" id="A0AA38FMZ6"/>
<comment type="caution">
    <text evidence="2">The sequence shown here is derived from an EMBL/GenBank/DDBJ whole genome shotgun (WGS) entry which is preliminary data.</text>
</comment>
<feature type="non-terminal residue" evidence="2">
    <location>
        <position position="1"/>
    </location>
</feature>
<reference evidence="2 3" key="1">
    <citation type="journal article" date="2021" name="Nat. Plants">
        <title>The Taxus genome provides insights into paclitaxel biosynthesis.</title>
        <authorList>
            <person name="Xiong X."/>
            <person name="Gou J."/>
            <person name="Liao Q."/>
            <person name="Li Y."/>
            <person name="Zhou Q."/>
            <person name="Bi G."/>
            <person name="Li C."/>
            <person name="Du R."/>
            <person name="Wang X."/>
            <person name="Sun T."/>
            <person name="Guo L."/>
            <person name="Liang H."/>
            <person name="Lu P."/>
            <person name="Wu Y."/>
            <person name="Zhang Z."/>
            <person name="Ro D.K."/>
            <person name="Shang Y."/>
            <person name="Huang S."/>
            <person name="Yan J."/>
        </authorList>
    </citation>
    <scope>NUCLEOTIDE SEQUENCE [LARGE SCALE GENOMIC DNA]</scope>
    <source>
        <strain evidence="2">Ta-2019</strain>
    </source>
</reference>
<gene>
    <name evidence="2" type="ORF">KI387_035210</name>
</gene>
<feature type="non-terminal residue" evidence="2">
    <location>
        <position position="73"/>
    </location>
</feature>
<evidence type="ECO:0000256" key="1">
    <source>
        <dbReference type="SAM" id="MobiDB-lite"/>
    </source>
</evidence>
<sequence length="73" mass="8380">RVREEAPENKSPSVQTTQFVGALESGAKQSTYSHRKKYLIKEKEKTHEEEFSNQEESPKKESPTGEEDKKESP</sequence>